<reference evidence="2" key="1">
    <citation type="submission" date="2017-09" db="EMBL/GenBank/DDBJ databases">
        <title>Depth-based differentiation of microbial function through sediment-hosted aquifers and enrichment of novel symbionts in the deep terrestrial subsurface.</title>
        <authorList>
            <person name="Probst A.J."/>
            <person name="Ladd B."/>
            <person name="Jarett J.K."/>
            <person name="Geller-Mcgrath D.E."/>
            <person name="Sieber C.M.K."/>
            <person name="Emerson J.B."/>
            <person name="Anantharaman K."/>
            <person name="Thomas B.C."/>
            <person name="Malmstrom R."/>
            <person name="Stieglmeier M."/>
            <person name="Klingl A."/>
            <person name="Woyke T."/>
            <person name="Ryan C.M."/>
            <person name="Banfield J.F."/>
        </authorList>
    </citation>
    <scope>NUCLEOTIDE SEQUENCE [LARGE SCALE GENOMIC DNA]</scope>
</reference>
<accession>A0A2M7XLH3</accession>
<evidence type="ECO:0000313" key="2">
    <source>
        <dbReference type="Proteomes" id="UP000230062"/>
    </source>
</evidence>
<proteinExistence type="predicted"/>
<name>A0A2M7XLH3_9BACT</name>
<dbReference type="Proteomes" id="UP000230062">
    <property type="component" value="Unassembled WGS sequence"/>
</dbReference>
<dbReference type="EMBL" id="PFWP01000049">
    <property type="protein sequence ID" value="PJA49539.1"/>
    <property type="molecule type" value="Genomic_DNA"/>
</dbReference>
<sequence>MNNKTILQVPIDISLRDQALRAAESLGFSSLQETIRVFLRKLANKSITISFEETENLSPSAEKRYAKMIRDYKENKNIIHCESVDDLFKKLNED</sequence>
<evidence type="ECO:0000313" key="1">
    <source>
        <dbReference type="EMBL" id="PJA49539.1"/>
    </source>
</evidence>
<comment type="caution">
    <text evidence="1">The sequence shown here is derived from an EMBL/GenBank/DDBJ whole genome shotgun (WGS) entry which is preliminary data.</text>
</comment>
<evidence type="ECO:0008006" key="3">
    <source>
        <dbReference type="Google" id="ProtNLM"/>
    </source>
</evidence>
<protein>
    <recommendedName>
        <fullName evidence="3">Type II toxin-antitoxin system antitoxin, RelB/DinJ family</fullName>
    </recommendedName>
</protein>
<gene>
    <name evidence="1" type="ORF">CO169_01720</name>
</gene>
<organism evidence="1 2">
    <name type="scientific">Candidatus Shapirobacteria bacterium CG_4_9_14_3_um_filter_39_13</name>
    <dbReference type="NCBI Taxonomy" id="1974479"/>
    <lineage>
        <taxon>Bacteria</taxon>
        <taxon>Candidatus Shapironibacteriota</taxon>
    </lineage>
</organism>
<dbReference type="AlphaFoldDB" id="A0A2M7XLH3"/>